<accession>A0ABM1IMS1</accession>
<feature type="region of interest" description="Disordered" evidence="1">
    <location>
        <begin position="108"/>
        <end position="161"/>
    </location>
</feature>
<feature type="compositionally biased region" description="Basic residues" evidence="1">
    <location>
        <begin position="145"/>
        <end position="154"/>
    </location>
</feature>
<organism evidence="2 3">
    <name type="scientific">Polistes dominula</name>
    <name type="common">European paper wasp</name>
    <name type="synonym">Vespa dominula</name>
    <dbReference type="NCBI Taxonomy" id="743375"/>
    <lineage>
        <taxon>Eukaryota</taxon>
        <taxon>Metazoa</taxon>
        <taxon>Ecdysozoa</taxon>
        <taxon>Arthropoda</taxon>
        <taxon>Hexapoda</taxon>
        <taxon>Insecta</taxon>
        <taxon>Pterygota</taxon>
        <taxon>Neoptera</taxon>
        <taxon>Endopterygota</taxon>
        <taxon>Hymenoptera</taxon>
        <taxon>Apocrita</taxon>
        <taxon>Aculeata</taxon>
        <taxon>Vespoidea</taxon>
        <taxon>Vespidae</taxon>
        <taxon>Polistinae</taxon>
        <taxon>Polistini</taxon>
        <taxon>Polistes</taxon>
    </lineage>
</organism>
<name>A0ABM1IMS1_POLDO</name>
<evidence type="ECO:0000313" key="3">
    <source>
        <dbReference type="RefSeq" id="XP_015181508.1"/>
    </source>
</evidence>
<reference evidence="3" key="1">
    <citation type="submission" date="2025-08" db="UniProtKB">
        <authorList>
            <consortium name="RefSeq"/>
        </authorList>
    </citation>
    <scope>IDENTIFICATION</scope>
    <source>
        <tissue evidence="3">Whole body</tissue>
    </source>
</reference>
<dbReference type="RefSeq" id="XP_015181508.1">
    <property type="nucleotide sequence ID" value="XM_015326022.1"/>
</dbReference>
<feature type="compositionally biased region" description="Basic and acidic residues" evidence="1">
    <location>
        <begin position="108"/>
        <end position="144"/>
    </location>
</feature>
<evidence type="ECO:0000313" key="2">
    <source>
        <dbReference type="Proteomes" id="UP000694924"/>
    </source>
</evidence>
<dbReference type="Proteomes" id="UP000694924">
    <property type="component" value="Unplaced"/>
</dbReference>
<gene>
    <name evidence="3" type="primary">LOC107069065</name>
</gene>
<proteinExistence type="predicted"/>
<protein>
    <submittedName>
        <fullName evidence="3">Uncharacterized protein LOC107069065 isoform X2</fullName>
    </submittedName>
</protein>
<sequence length="269" mass="31013">MKATFLEVFLFQLTMRVYFLLGVVALVTALDDAGYQQQQQNYGDRVEQNGGGVIDKIFNIPITAVKQTSLVAQSFTPENKQMIDNVFQIPISTLEAVSDLVKSTTAQRRENADVIQKRRQDRRDRLSSQREEQKLRKEQIQNERLRRKSSRYPKHQNDPFGLNTLTKILIGNHGSHEIINGNGYGQQHGSNMYQVHEIVDEGNHQSIGTFFGQFSLNTSKDQIRNKIAPSKEHNYYPISDRISTKRKNRYYEPPLENKIAPRNSRISFV</sequence>
<keyword evidence="2" id="KW-1185">Reference proteome</keyword>
<evidence type="ECO:0000256" key="1">
    <source>
        <dbReference type="SAM" id="MobiDB-lite"/>
    </source>
</evidence>
<dbReference type="GeneID" id="107069065"/>